<proteinExistence type="predicted"/>
<reference evidence="2" key="1">
    <citation type="submission" date="2020-05" db="EMBL/GenBank/DDBJ databases">
        <authorList>
            <person name="Chiriac C."/>
            <person name="Salcher M."/>
            <person name="Ghai R."/>
            <person name="Kavagutti S V."/>
        </authorList>
    </citation>
    <scope>NUCLEOTIDE SEQUENCE</scope>
</reference>
<keyword evidence="1" id="KW-0812">Transmembrane</keyword>
<sequence length="201" mass="20445">MIDDELDPHIGAALRDVAPAPDSVRDQHIATALGELAVPAKRPRSVWLGAAAAIVVLLVGGNALYAALSPSRTSPAEIAMPESTASKVSPVKGSACGADLNEYTIVGTYTASASVQEVWSSAQDLIVVNQASCALLGTFTHPAIFTSANGCVGFALGAGNQAVGTYSVAGAELMLVATPTELQIRDGSCEVIASYPLPAQP</sequence>
<feature type="transmembrane region" description="Helical" evidence="1">
    <location>
        <begin position="46"/>
        <end position="68"/>
    </location>
</feature>
<name>A0A6J7T4D0_9ZZZZ</name>
<organism evidence="2">
    <name type="scientific">freshwater metagenome</name>
    <dbReference type="NCBI Taxonomy" id="449393"/>
    <lineage>
        <taxon>unclassified sequences</taxon>
        <taxon>metagenomes</taxon>
        <taxon>ecological metagenomes</taxon>
    </lineage>
</organism>
<evidence type="ECO:0000256" key="1">
    <source>
        <dbReference type="SAM" id="Phobius"/>
    </source>
</evidence>
<dbReference type="AlphaFoldDB" id="A0A6J7T4D0"/>
<keyword evidence="1" id="KW-1133">Transmembrane helix</keyword>
<accession>A0A6J7T4D0</accession>
<protein>
    <submittedName>
        <fullName evidence="2">Unannotated protein</fullName>
    </submittedName>
</protein>
<gene>
    <name evidence="2" type="ORF">UFOPK4293_00605</name>
</gene>
<evidence type="ECO:0000313" key="2">
    <source>
        <dbReference type="EMBL" id="CAB5047981.1"/>
    </source>
</evidence>
<keyword evidence="1" id="KW-0472">Membrane</keyword>
<dbReference type="EMBL" id="CAFBQH010000028">
    <property type="protein sequence ID" value="CAB5047981.1"/>
    <property type="molecule type" value="Genomic_DNA"/>
</dbReference>